<evidence type="ECO:0000256" key="4">
    <source>
        <dbReference type="ARBA" id="ARBA00023002"/>
    </source>
</evidence>
<dbReference type="Pfam" id="PF00384">
    <property type="entry name" value="Molybdopterin"/>
    <property type="match status" value="1"/>
</dbReference>
<gene>
    <name evidence="7" type="ordered locus">Dacet_0201</name>
</gene>
<dbReference type="GO" id="GO:0009061">
    <property type="term" value="P:anaerobic respiration"/>
    <property type="evidence" value="ECO:0007669"/>
    <property type="project" value="TreeGrafter"/>
</dbReference>
<dbReference type="Gene3D" id="3.40.50.740">
    <property type="match status" value="1"/>
</dbReference>
<keyword evidence="2" id="KW-0479">Metal-binding</keyword>
<dbReference type="Gene3D" id="3.40.50.12440">
    <property type="match status" value="1"/>
</dbReference>
<dbReference type="KEGG" id="dap:Dacet_0201"/>
<dbReference type="PANTHER" id="PTHR43742">
    <property type="entry name" value="TRIMETHYLAMINE-N-OXIDE REDUCTASE"/>
    <property type="match status" value="1"/>
</dbReference>
<feature type="domain" description="Molybdopterin oxidoreductase" evidence="5">
    <location>
        <begin position="124"/>
        <end position="643"/>
    </location>
</feature>
<evidence type="ECO:0000256" key="1">
    <source>
        <dbReference type="ARBA" id="ARBA00010312"/>
    </source>
</evidence>
<dbReference type="Pfam" id="PF01568">
    <property type="entry name" value="Molydop_binding"/>
    <property type="match status" value="1"/>
</dbReference>
<sequence length="939" mass="102898" precursor="true">MSLKDKLLKSQEVTRRTFLKGASAAGAAAALYGCGGGGGGKTYMEEDDTLEVPEIKGTTVMGSTPHNCGGRCLSKYYITDGVVKRIVTDETEDKNALGTTANDPQRRSCVRCRSRKQWFYRNDRILYPLKQTGERGDINGFQRISWEQAFSEIGNQLKDIADDPSKGPETLFKVYASADSTGWSGGSVGRLFNMLGGSLSYRDDYSWPALDHVATFTEGTGYIPLGNSRGDMVNAEHIFLWSYNGLEAVWGTQSGWYLTQARESGIPFTVIDTRYSQTAATLADEFINIQPCTDGALALAAMYYLLKERMADLDVDFIKEHVHGFFDDPAATSYHASVADGTYVVPNGASLSAYIFGTDTTLVDDGYNGAISIYPDTIGYNVPDTDPLFGKRAPIYGQTPKTPEWASAITGVPVATIKKIADTLIDSKCTILNGSGFQRNTESEQIVWLMRILTVVTENFGAEGCSYGMQPWSWVGGPSTGMSSGVSNGVDVSGSIYDTSEMTTTDFYANSTSNSIPVFIWPDAVENGGTGKSRWNDGQVANLPKGIKCIFNFAGNVLANQSGDVNLLKEILADRSKCELLVTGEHFMTSSALMSDYVLPCSMQMEKPGAATGWFSEEVTLINEVLETPGEVKSEYDICAGIAGSFGKETEYTENKTMLDRLKEGWDSGYESGQFDITWDEFLEDGVWKPTLPISILYKDFRDDPSNNPLNTPSGKFEAYAQWMMEDYQARRYDNHDTYGSLEHGGVINDEKSGASTDMRFVYPIPMYIPTVEGMHADGSHPDLTGRGDEGYNFLLHTWHLQYRSHSTLNNIAYLDECYKQDINGNSTFLDPNREVSDGVWDDNVYEPVWLSPSDASSLGVATGDRVLISNGRGRMYASVVVTNRIASKIVGIGQGGWHQLKGDIDVGGCANTMTSARPSRICQGMTLANDCRVKIVKA</sequence>
<dbReference type="EMBL" id="CP001968">
    <property type="protein sequence ID" value="ADD67005.1"/>
    <property type="molecule type" value="Genomic_DNA"/>
</dbReference>
<dbReference type="HOGENOM" id="CLU_000422_13_3_0"/>
<dbReference type="PaxDb" id="522772-Dacet_0201"/>
<dbReference type="GO" id="GO:0030288">
    <property type="term" value="C:outer membrane-bounded periplasmic space"/>
    <property type="evidence" value="ECO:0007669"/>
    <property type="project" value="TreeGrafter"/>
</dbReference>
<dbReference type="Pfam" id="PF10518">
    <property type="entry name" value="TAT_signal"/>
    <property type="match status" value="1"/>
</dbReference>
<dbReference type="InterPro" id="IPR009010">
    <property type="entry name" value="Asp_de-COase-like_dom_sf"/>
</dbReference>
<evidence type="ECO:0000256" key="3">
    <source>
        <dbReference type="ARBA" id="ARBA00022729"/>
    </source>
</evidence>
<dbReference type="InterPro" id="IPR006656">
    <property type="entry name" value="Mopterin_OxRdtase"/>
</dbReference>
<comment type="similarity">
    <text evidence="1">Belongs to the prokaryotic molybdopterin-containing oxidoreductase family.</text>
</comment>
<dbReference type="GO" id="GO:0030151">
    <property type="term" value="F:molybdenum ion binding"/>
    <property type="evidence" value="ECO:0007669"/>
    <property type="project" value="TreeGrafter"/>
</dbReference>
<dbReference type="NCBIfam" id="TIGR01409">
    <property type="entry name" value="TAT_signal_seq"/>
    <property type="match status" value="1"/>
</dbReference>
<keyword evidence="4" id="KW-0560">Oxidoreductase</keyword>
<name>D4H228_DENA2</name>
<dbReference type="Gene3D" id="3.40.228.10">
    <property type="entry name" value="Dimethylsulfoxide Reductase, domain 2"/>
    <property type="match status" value="1"/>
</dbReference>
<dbReference type="RefSeq" id="WP_013009552.1">
    <property type="nucleotide sequence ID" value="NC_013943.1"/>
</dbReference>
<keyword evidence="3" id="KW-0732">Signal</keyword>
<evidence type="ECO:0000313" key="7">
    <source>
        <dbReference type="EMBL" id="ADD67005.1"/>
    </source>
</evidence>
<dbReference type="InterPro" id="IPR019546">
    <property type="entry name" value="TAT_signal_bac_arc"/>
</dbReference>
<dbReference type="Gene3D" id="2.40.40.20">
    <property type="match status" value="1"/>
</dbReference>
<dbReference type="GO" id="GO:0009055">
    <property type="term" value="F:electron transfer activity"/>
    <property type="evidence" value="ECO:0007669"/>
    <property type="project" value="TreeGrafter"/>
</dbReference>
<evidence type="ECO:0000256" key="2">
    <source>
        <dbReference type="ARBA" id="ARBA00022723"/>
    </source>
</evidence>
<accession>D4H228</accession>
<dbReference type="STRING" id="522772.Dacet_0201"/>
<keyword evidence="8" id="KW-1185">Reference proteome</keyword>
<dbReference type="InterPro" id="IPR006657">
    <property type="entry name" value="MoPterin_dinucl-bd_dom"/>
</dbReference>
<proteinExistence type="inferred from homology"/>
<evidence type="ECO:0000313" key="8">
    <source>
        <dbReference type="Proteomes" id="UP000002012"/>
    </source>
</evidence>
<dbReference type="SUPFAM" id="SSF50692">
    <property type="entry name" value="ADC-like"/>
    <property type="match status" value="1"/>
</dbReference>
<feature type="domain" description="Molybdopterin dinucleotide-binding" evidence="6">
    <location>
        <begin position="845"/>
        <end position="928"/>
    </location>
</feature>
<dbReference type="GO" id="GO:0016491">
    <property type="term" value="F:oxidoreductase activity"/>
    <property type="evidence" value="ECO:0007669"/>
    <property type="project" value="UniProtKB-KW"/>
</dbReference>
<dbReference type="Gene3D" id="3.90.55.10">
    <property type="entry name" value="Dimethylsulfoxide Reductase, domain 3"/>
    <property type="match status" value="1"/>
</dbReference>
<dbReference type="InterPro" id="IPR050612">
    <property type="entry name" value="Prok_Mopterin_Oxidored"/>
</dbReference>
<dbReference type="eggNOG" id="COG0243">
    <property type="taxonomic scope" value="Bacteria"/>
</dbReference>
<organism evidence="7 8">
    <name type="scientific">Denitrovibrio acetiphilus (strain DSM 12809 / NBRC 114555 / N2460)</name>
    <dbReference type="NCBI Taxonomy" id="522772"/>
    <lineage>
        <taxon>Bacteria</taxon>
        <taxon>Pseudomonadati</taxon>
        <taxon>Deferribacterota</taxon>
        <taxon>Deferribacteres</taxon>
        <taxon>Deferribacterales</taxon>
        <taxon>Geovibrionaceae</taxon>
        <taxon>Denitrovibrio</taxon>
    </lineage>
</organism>
<dbReference type="InterPro" id="IPR006311">
    <property type="entry name" value="TAT_signal"/>
</dbReference>
<evidence type="ECO:0000259" key="6">
    <source>
        <dbReference type="Pfam" id="PF01568"/>
    </source>
</evidence>
<dbReference type="InParanoid" id="D4H228"/>
<dbReference type="GO" id="GO:0043546">
    <property type="term" value="F:molybdopterin cofactor binding"/>
    <property type="evidence" value="ECO:0007669"/>
    <property type="project" value="InterPro"/>
</dbReference>
<dbReference type="PROSITE" id="PS51257">
    <property type="entry name" value="PROKAR_LIPOPROTEIN"/>
    <property type="match status" value="1"/>
</dbReference>
<dbReference type="PANTHER" id="PTHR43742:SF3">
    <property type="entry name" value="DIMETHYL SULFOXIDE REDUCTASE DMSA"/>
    <property type="match status" value="1"/>
</dbReference>
<dbReference type="Proteomes" id="UP000002012">
    <property type="component" value="Chromosome"/>
</dbReference>
<dbReference type="PROSITE" id="PS51318">
    <property type="entry name" value="TAT"/>
    <property type="match status" value="1"/>
</dbReference>
<dbReference type="AlphaFoldDB" id="D4H228"/>
<protein>
    <submittedName>
        <fullName evidence="7">Molybdopterin oxidoreductase</fullName>
    </submittedName>
</protein>
<evidence type="ECO:0000259" key="5">
    <source>
        <dbReference type="Pfam" id="PF00384"/>
    </source>
</evidence>
<dbReference type="OrthoDB" id="9810782at2"/>
<reference evidence="7 8" key="1">
    <citation type="journal article" date="2010" name="Stand. Genomic Sci.">
        <title>Complete genome sequence of Denitrovibrio acetiphilus type strain (N2460).</title>
        <authorList>
            <person name="Kiss H."/>
            <person name="Lang E."/>
            <person name="Lapidus A."/>
            <person name="Copeland A."/>
            <person name="Nolan M."/>
            <person name="Glavina Del Rio T."/>
            <person name="Chen F."/>
            <person name="Lucas S."/>
            <person name="Tice H."/>
            <person name="Cheng J.F."/>
            <person name="Han C."/>
            <person name="Goodwin L."/>
            <person name="Pitluck S."/>
            <person name="Liolios K."/>
            <person name="Pati A."/>
            <person name="Ivanova N."/>
            <person name="Mavromatis K."/>
            <person name="Chen A."/>
            <person name="Palaniappan K."/>
            <person name="Land M."/>
            <person name="Hauser L."/>
            <person name="Chang Y.J."/>
            <person name="Jeffries C.D."/>
            <person name="Detter J.C."/>
            <person name="Brettin T."/>
            <person name="Spring S."/>
            <person name="Rohde M."/>
            <person name="Goker M."/>
            <person name="Woyke T."/>
            <person name="Bristow J."/>
            <person name="Eisen J.A."/>
            <person name="Markowitz V."/>
            <person name="Hugenholtz P."/>
            <person name="Kyrpides N.C."/>
            <person name="Klenk H.P."/>
        </authorList>
    </citation>
    <scope>NUCLEOTIDE SEQUENCE [LARGE SCALE GENOMIC DNA]</scope>
    <source>
        <strain evidence="8">DSM 12809 / NBRC 114555 / N2460</strain>
    </source>
</reference>
<dbReference type="SUPFAM" id="SSF53706">
    <property type="entry name" value="Formate dehydrogenase/DMSO reductase, domains 1-3"/>
    <property type="match status" value="1"/>
</dbReference>